<reference evidence="2 3" key="1">
    <citation type="journal article" date="2019" name="Commun. Biol.">
        <title>The bagworm genome reveals a unique fibroin gene that provides high tensile strength.</title>
        <authorList>
            <person name="Kono N."/>
            <person name="Nakamura H."/>
            <person name="Ohtoshi R."/>
            <person name="Tomita M."/>
            <person name="Numata K."/>
            <person name="Arakawa K."/>
        </authorList>
    </citation>
    <scope>NUCLEOTIDE SEQUENCE [LARGE SCALE GENOMIC DNA]</scope>
</reference>
<sequence>MKFLLLTLFLAAVNTAPLEDSQDPVEVIVNGVAEGEPLEIAHIVDIQLKEVVDGEVANTNDLLYPLTAQGIAEAAAAAEAEAVELEAIETKPELIETPVAEMPVVILPLPIELPEAPAAEVSLPESIALPEPAAPEVVEPSPVEQPSPEIVFPEPEAPEVLPPMETPVLPEPQPHPATGEVYNDGLVQVTINTPQDQGVVATLQSWVSMVINYFTGGVQTTQHVI</sequence>
<comment type="caution">
    <text evidence="2">The sequence shown here is derived from an EMBL/GenBank/DDBJ whole genome shotgun (WGS) entry which is preliminary data.</text>
</comment>
<protein>
    <submittedName>
        <fullName evidence="2">Uncharacterized protein</fullName>
    </submittedName>
</protein>
<evidence type="ECO:0000313" key="2">
    <source>
        <dbReference type="EMBL" id="GBP90170.1"/>
    </source>
</evidence>
<dbReference type="OrthoDB" id="7492737at2759"/>
<dbReference type="Proteomes" id="UP000299102">
    <property type="component" value="Unassembled WGS sequence"/>
</dbReference>
<proteinExistence type="predicted"/>
<feature type="signal peptide" evidence="1">
    <location>
        <begin position="1"/>
        <end position="15"/>
    </location>
</feature>
<name>A0A4C1ZQH7_EUMVA</name>
<gene>
    <name evidence="2" type="ORF">EVAR_67991_1</name>
</gene>
<evidence type="ECO:0000256" key="1">
    <source>
        <dbReference type="SAM" id="SignalP"/>
    </source>
</evidence>
<dbReference type="AlphaFoldDB" id="A0A4C1ZQH7"/>
<feature type="chain" id="PRO_5020023984" evidence="1">
    <location>
        <begin position="16"/>
        <end position="225"/>
    </location>
</feature>
<organism evidence="2 3">
    <name type="scientific">Eumeta variegata</name>
    <name type="common">Bagworm moth</name>
    <name type="synonym">Eumeta japonica</name>
    <dbReference type="NCBI Taxonomy" id="151549"/>
    <lineage>
        <taxon>Eukaryota</taxon>
        <taxon>Metazoa</taxon>
        <taxon>Ecdysozoa</taxon>
        <taxon>Arthropoda</taxon>
        <taxon>Hexapoda</taxon>
        <taxon>Insecta</taxon>
        <taxon>Pterygota</taxon>
        <taxon>Neoptera</taxon>
        <taxon>Endopterygota</taxon>
        <taxon>Lepidoptera</taxon>
        <taxon>Glossata</taxon>
        <taxon>Ditrysia</taxon>
        <taxon>Tineoidea</taxon>
        <taxon>Psychidae</taxon>
        <taxon>Oiketicinae</taxon>
        <taxon>Eumeta</taxon>
    </lineage>
</organism>
<keyword evidence="3" id="KW-1185">Reference proteome</keyword>
<accession>A0A4C1ZQH7</accession>
<dbReference type="EMBL" id="BGZK01002063">
    <property type="protein sequence ID" value="GBP90170.1"/>
    <property type="molecule type" value="Genomic_DNA"/>
</dbReference>
<keyword evidence="1" id="KW-0732">Signal</keyword>
<evidence type="ECO:0000313" key="3">
    <source>
        <dbReference type="Proteomes" id="UP000299102"/>
    </source>
</evidence>